<dbReference type="EMBL" id="GBXM01050481">
    <property type="protein sequence ID" value="JAH58096.1"/>
    <property type="molecule type" value="Transcribed_RNA"/>
</dbReference>
<organism evidence="1">
    <name type="scientific">Anguilla anguilla</name>
    <name type="common">European freshwater eel</name>
    <name type="synonym">Muraena anguilla</name>
    <dbReference type="NCBI Taxonomy" id="7936"/>
    <lineage>
        <taxon>Eukaryota</taxon>
        <taxon>Metazoa</taxon>
        <taxon>Chordata</taxon>
        <taxon>Craniata</taxon>
        <taxon>Vertebrata</taxon>
        <taxon>Euteleostomi</taxon>
        <taxon>Actinopterygii</taxon>
        <taxon>Neopterygii</taxon>
        <taxon>Teleostei</taxon>
        <taxon>Anguilliformes</taxon>
        <taxon>Anguillidae</taxon>
        <taxon>Anguilla</taxon>
    </lineage>
</organism>
<accession>A0A0E9TX19</accession>
<reference evidence="1" key="1">
    <citation type="submission" date="2014-11" db="EMBL/GenBank/DDBJ databases">
        <authorList>
            <person name="Amaro Gonzalez C."/>
        </authorList>
    </citation>
    <scope>NUCLEOTIDE SEQUENCE</scope>
</reference>
<name>A0A0E9TX19_ANGAN</name>
<reference evidence="1" key="2">
    <citation type="journal article" date="2015" name="Fish Shellfish Immunol.">
        <title>Early steps in the European eel (Anguilla anguilla)-Vibrio vulnificus interaction in the gills: Role of the RtxA13 toxin.</title>
        <authorList>
            <person name="Callol A."/>
            <person name="Pajuelo D."/>
            <person name="Ebbesson L."/>
            <person name="Teles M."/>
            <person name="MacKenzie S."/>
            <person name="Amaro C."/>
        </authorList>
    </citation>
    <scope>NUCLEOTIDE SEQUENCE</scope>
</reference>
<proteinExistence type="predicted"/>
<protein>
    <submittedName>
        <fullName evidence="1">Uncharacterized protein</fullName>
    </submittedName>
</protein>
<sequence length="23" mass="2884">MYKIFPFFLKESKNNIQFFLVET</sequence>
<evidence type="ECO:0000313" key="1">
    <source>
        <dbReference type="EMBL" id="JAH58096.1"/>
    </source>
</evidence>
<dbReference type="AlphaFoldDB" id="A0A0E9TX19"/>